<dbReference type="SUPFAM" id="SSF56037">
    <property type="entry name" value="PheT/TilS domain"/>
    <property type="match status" value="1"/>
</dbReference>
<dbReference type="FunFam" id="3.30.70.380:FF:000001">
    <property type="entry name" value="Phenylalanine--tRNA ligase beta subunit"/>
    <property type="match status" value="1"/>
</dbReference>
<reference evidence="20 21" key="1">
    <citation type="journal article" date="2018" name="Nat. Biotechnol.">
        <title>A standardized bacterial taxonomy based on genome phylogeny substantially revises the tree of life.</title>
        <authorList>
            <person name="Parks D.H."/>
            <person name="Chuvochina M."/>
            <person name="Waite D.W."/>
            <person name="Rinke C."/>
            <person name="Skarshewski A."/>
            <person name="Chaumeil P.A."/>
            <person name="Hugenholtz P."/>
        </authorList>
    </citation>
    <scope>NUCLEOTIDE SEQUENCE [LARGE SCALE GENOMIC DNA]</scope>
    <source>
        <strain evidence="20">UBA11482</strain>
    </source>
</reference>
<evidence type="ECO:0000256" key="16">
    <source>
        <dbReference type="PROSITE-ProRule" id="PRU00209"/>
    </source>
</evidence>
<organism evidence="20 21">
    <name type="scientific">Coprobacter fastidiosus</name>
    <dbReference type="NCBI Taxonomy" id="1099853"/>
    <lineage>
        <taxon>Bacteria</taxon>
        <taxon>Pseudomonadati</taxon>
        <taxon>Bacteroidota</taxon>
        <taxon>Bacteroidia</taxon>
        <taxon>Bacteroidales</taxon>
        <taxon>Barnesiellaceae</taxon>
        <taxon>Coprobacter</taxon>
    </lineage>
</organism>
<evidence type="ECO:0000256" key="3">
    <source>
        <dbReference type="ARBA" id="ARBA00011209"/>
    </source>
</evidence>
<dbReference type="InterPro" id="IPR045864">
    <property type="entry name" value="aa-tRNA-synth_II/BPL/LPL"/>
</dbReference>
<evidence type="ECO:0000256" key="2">
    <source>
        <dbReference type="ARBA" id="ARBA00008653"/>
    </source>
</evidence>
<feature type="binding site" evidence="15">
    <location>
        <position position="474"/>
    </location>
    <ligand>
        <name>Mg(2+)</name>
        <dbReference type="ChEBI" id="CHEBI:18420"/>
        <note>shared with alpha subunit</note>
    </ligand>
</feature>
<evidence type="ECO:0000259" key="18">
    <source>
        <dbReference type="PROSITE" id="PS51447"/>
    </source>
</evidence>
<protein>
    <recommendedName>
        <fullName evidence="15">Phenylalanine--tRNA ligase beta subunit</fullName>
        <ecNumber evidence="15">6.1.1.20</ecNumber>
    </recommendedName>
    <alternativeName>
        <fullName evidence="15">Phenylalanyl-tRNA synthetase beta subunit</fullName>
        <shortName evidence="15">PheRS</shortName>
    </alternativeName>
</protein>
<dbReference type="SMART" id="SM00896">
    <property type="entry name" value="FDX-ACB"/>
    <property type="match status" value="1"/>
</dbReference>
<dbReference type="SUPFAM" id="SSF54991">
    <property type="entry name" value="Anticodon-binding domain of PheRS"/>
    <property type="match status" value="1"/>
</dbReference>
<feature type="binding site" evidence="15">
    <location>
        <position position="478"/>
    </location>
    <ligand>
        <name>Mg(2+)</name>
        <dbReference type="ChEBI" id="CHEBI:18420"/>
        <note>shared with alpha subunit</note>
    </ligand>
</feature>
<dbReference type="GO" id="GO:0006432">
    <property type="term" value="P:phenylalanyl-tRNA aminoacylation"/>
    <property type="evidence" value="ECO:0007669"/>
    <property type="project" value="UniProtKB-UniRule"/>
</dbReference>
<dbReference type="PANTHER" id="PTHR10947:SF0">
    <property type="entry name" value="PHENYLALANINE--TRNA LIGASE BETA SUBUNIT"/>
    <property type="match status" value="1"/>
</dbReference>
<feature type="domain" description="TRNA-binding" evidence="17">
    <location>
        <begin position="42"/>
        <end position="154"/>
    </location>
</feature>
<dbReference type="InterPro" id="IPR020825">
    <property type="entry name" value="Phe-tRNA_synthase-like_B3/B4"/>
</dbReference>
<dbReference type="InterPro" id="IPR009061">
    <property type="entry name" value="DNA-bd_dom_put_sf"/>
</dbReference>
<feature type="domain" description="FDX-ACB" evidence="18">
    <location>
        <begin position="729"/>
        <end position="822"/>
    </location>
</feature>
<evidence type="ECO:0000256" key="1">
    <source>
        <dbReference type="ARBA" id="ARBA00004496"/>
    </source>
</evidence>
<sequence>MNISYNWLKDYLNISQTPEEVAAALTSIGLETGGVEEVQTIKGGLEGLVIGKVLTCIDHPNSDHLHITTVDLGNGEPVQIVCGAPNVAAGQHVVVATLGTVLYSGDETFTIKKSKIRGEESFGMICAEDEIGIGDSHDGIIVLPDTVAPGTLAKDYYNVKSDYVLEVDITPNRVDAASHYGVARDLAAYLKQNGYDAVLRRPSVEAFAVDDKEGKAISVSVENTEACPRYCGITIRDVKVTESPEWLQQRLLAIGLRPINNVVDITNFLLHETGQPLHCFDLNHIEGGKVIVKTLPEGTKFVTLDGVERSLSDRDLMICNEKEGMCIAGVFGGLKSGVTEQTTDVFLESAYFSPMWVRKTARRHGLNTDSSFRFERGADPNNLIYVLKRAALLVKELAGGKITGEIVDVYPNKIDNFRVELSYDRLNSLVGKVIPQDMVKSILSSLEIEILDEKDGVLTLSVPTYRVDVQRDVDVIEDILRIYGYNNVEFTDSVHSNLSYKTMTDENHRLYNLIAEQLTGCGFNEIMNNSLTKSAYYTSLTTYPEKNCVPLLNPLSNDLNVMRQTLLFGGLESLAYNINRRRPDLKFYEFGNCYNYDADADTSKNVLASYSEAQHLGLWITGNRVSGSWAHPDEKSSVFELKGYVENIFARLGVDMKKLQFSQISDDIFDVALVYTMRNGEKILAKFGLVSKKILKSFDIETGVSYAEMNWTLLVKEAVKNKVTFSEISKFPPVKRDLALLVDTSVQFAEIEKVAYDTERRLLKDVYLFDVYEGKNLESGKKSYAVSFILQDETKTLNDKQIESIMNRIIANLQQKLNAKLR</sequence>
<keyword evidence="6 15" id="KW-0436">Ligase</keyword>
<dbReference type="InterPro" id="IPR005147">
    <property type="entry name" value="tRNA_synthase_B5-dom"/>
</dbReference>
<evidence type="ECO:0000256" key="6">
    <source>
        <dbReference type="ARBA" id="ARBA00022598"/>
    </source>
</evidence>
<dbReference type="SMART" id="SM00873">
    <property type="entry name" value="B3_4"/>
    <property type="match status" value="1"/>
</dbReference>
<dbReference type="GO" id="GO:0005524">
    <property type="term" value="F:ATP binding"/>
    <property type="evidence" value="ECO:0007669"/>
    <property type="project" value="UniProtKB-UniRule"/>
</dbReference>
<dbReference type="InterPro" id="IPR036690">
    <property type="entry name" value="Fdx_antiC-bd_sf"/>
</dbReference>
<feature type="binding site" evidence="15">
    <location>
        <position position="477"/>
    </location>
    <ligand>
        <name>Mg(2+)</name>
        <dbReference type="ChEBI" id="CHEBI:18420"/>
        <note>shared with alpha subunit</note>
    </ligand>
</feature>
<keyword evidence="5 16" id="KW-0820">tRNA-binding</keyword>
<dbReference type="InterPro" id="IPR005146">
    <property type="entry name" value="B3/B4_tRNA-bd"/>
</dbReference>
<evidence type="ECO:0000256" key="5">
    <source>
        <dbReference type="ARBA" id="ARBA00022555"/>
    </source>
</evidence>
<feature type="binding site" evidence="15">
    <location>
        <position position="468"/>
    </location>
    <ligand>
        <name>Mg(2+)</name>
        <dbReference type="ChEBI" id="CHEBI:18420"/>
        <note>shared with alpha subunit</note>
    </ligand>
</feature>
<dbReference type="NCBIfam" id="NF045760">
    <property type="entry name" value="YtpR"/>
    <property type="match status" value="1"/>
</dbReference>
<dbReference type="Gene3D" id="3.30.70.380">
    <property type="entry name" value="Ferrodoxin-fold anticodon-binding domain"/>
    <property type="match status" value="1"/>
</dbReference>
<evidence type="ECO:0000313" key="20">
    <source>
        <dbReference type="EMBL" id="HBJ09908.1"/>
    </source>
</evidence>
<dbReference type="GO" id="GO:0000049">
    <property type="term" value="F:tRNA binding"/>
    <property type="evidence" value="ECO:0007669"/>
    <property type="project" value="UniProtKB-UniRule"/>
</dbReference>
<keyword evidence="11 16" id="KW-0694">RNA-binding</keyword>
<dbReference type="Pfam" id="PF17759">
    <property type="entry name" value="tRNA_synthFbeta"/>
    <property type="match status" value="1"/>
</dbReference>
<keyword evidence="4 15" id="KW-0963">Cytoplasm</keyword>
<dbReference type="PROSITE" id="PS51447">
    <property type="entry name" value="FDX_ACB"/>
    <property type="match status" value="1"/>
</dbReference>
<keyword evidence="9 15" id="KW-0067">ATP-binding</keyword>
<evidence type="ECO:0000256" key="4">
    <source>
        <dbReference type="ARBA" id="ARBA00022490"/>
    </source>
</evidence>
<dbReference type="GO" id="GO:0009328">
    <property type="term" value="C:phenylalanine-tRNA ligase complex"/>
    <property type="evidence" value="ECO:0007669"/>
    <property type="project" value="TreeGrafter"/>
</dbReference>
<dbReference type="Pfam" id="PF03147">
    <property type="entry name" value="FDX-ACB"/>
    <property type="match status" value="1"/>
</dbReference>
<dbReference type="InterPro" id="IPR005121">
    <property type="entry name" value="Fdx_antiC-bd"/>
</dbReference>
<dbReference type="SUPFAM" id="SSF46955">
    <property type="entry name" value="Putative DNA-binding domain"/>
    <property type="match status" value="1"/>
</dbReference>
<dbReference type="InterPro" id="IPR012340">
    <property type="entry name" value="NA-bd_OB-fold"/>
</dbReference>
<dbReference type="PANTHER" id="PTHR10947">
    <property type="entry name" value="PHENYLALANYL-TRNA SYNTHETASE BETA CHAIN AND LEUCINE-RICH REPEAT-CONTAINING PROTEIN 47"/>
    <property type="match status" value="1"/>
</dbReference>
<keyword evidence="13 15" id="KW-0030">Aminoacyl-tRNA synthetase</keyword>
<dbReference type="Gene3D" id="2.40.50.140">
    <property type="entry name" value="Nucleic acid-binding proteins"/>
    <property type="match status" value="1"/>
</dbReference>
<dbReference type="InterPro" id="IPR041616">
    <property type="entry name" value="PheRS_beta_core"/>
</dbReference>
<dbReference type="HAMAP" id="MF_00283">
    <property type="entry name" value="Phe_tRNA_synth_beta1"/>
    <property type="match status" value="1"/>
</dbReference>
<evidence type="ECO:0000256" key="7">
    <source>
        <dbReference type="ARBA" id="ARBA00022723"/>
    </source>
</evidence>
<dbReference type="Pfam" id="PF01588">
    <property type="entry name" value="tRNA_bind"/>
    <property type="match status" value="1"/>
</dbReference>
<evidence type="ECO:0000256" key="11">
    <source>
        <dbReference type="ARBA" id="ARBA00022884"/>
    </source>
</evidence>
<dbReference type="CDD" id="cd00769">
    <property type="entry name" value="PheRS_beta_core"/>
    <property type="match status" value="1"/>
</dbReference>
<keyword evidence="12 15" id="KW-0648">Protein biosynthesis</keyword>
<evidence type="ECO:0000256" key="9">
    <source>
        <dbReference type="ARBA" id="ARBA00022840"/>
    </source>
</evidence>
<keyword evidence="8 15" id="KW-0547">Nucleotide-binding</keyword>
<dbReference type="RefSeq" id="WP_418730244.1">
    <property type="nucleotide sequence ID" value="NZ_DBFJMN010000191.1"/>
</dbReference>
<comment type="catalytic activity">
    <reaction evidence="14 15">
        <text>tRNA(Phe) + L-phenylalanine + ATP = L-phenylalanyl-tRNA(Phe) + AMP + diphosphate + H(+)</text>
        <dbReference type="Rhea" id="RHEA:19413"/>
        <dbReference type="Rhea" id="RHEA-COMP:9668"/>
        <dbReference type="Rhea" id="RHEA-COMP:9699"/>
        <dbReference type="ChEBI" id="CHEBI:15378"/>
        <dbReference type="ChEBI" id="CHEBI:30616"/>
        <dbReference type="ChEBI" id="CHEBI:33019"/>
        <dbReference type="ChEBI" id="CHEBI:58095"/>
        <dbReference type="ChEBI" id="CHEBI:78442"/>
        <dbReference type="ChEBI" id="CHEBI:78531"/>
        <dbReference type="ChEBI" id="CHEBI:456215"/>
        <dbReference type="EC" id="6.1.1.20"/>
    </reaction>
</comment>
<dbReference type="EMBL" id="DNWC01000165">
    <property type="protein sequence ID" value="HBJ09908.1"/>
    <property type="molecule type" value="Genomic_DNA"/>
</dbReference>
<dbReference type="Pfam" id="PF03484">
    <property type="entry name" value="B5"/>
    <property type="match status" value="1"/>
</dbReference>
<dbReference type="AlphaFoldDB" id="A0A354M5W9"/>
<comment type="similarity">
    <text evidence="2 15">Belongs to the phenylalanyl-tRNA synthetase beta subunit family. Type 1 subfamily.</text>
</comment>
<dbReference type="GO" id="GO:0004826">
    <property type="term" value="F:phenylalanine-tRNA ligase activity"/>
    <property type="evidence" value="ECO:0007669"/>
    <property type="project" value="UniProtKB-UniRule"/>
</dbReference>
<dbReference type="InterPro" id="IPR004532">
    <property type="entry name" value="Phe-tRNA-ligase_IIc_bsu_bact"/>
</dbReference>
<dbReference type="InterPro" id="IPR002547">
    <property type="entry name" value="tRNA-bd_dom"/>
</dbReference>
<evidence type="ECO:0000313" key="21">
    <source>
        <dbReference type="Proteomes" id="UP000262954"/>
    </source>
</evidence>
<dbReference type="GO" id="GO:0000287">
    <property type="term" value="F:magnesium ion binding"/>
    <property type="evidence" value="ECO:0007669"/>
    <property type="project" value="UniProtKB-UniRule"/>
</dbReference>
<feature type="domain" description="B5" evidence="19">
    <location>
        <begin position="414"/>
        <end position="490"/>
    </location>
</feature>
<dbReference type="InterPro" id="IPR045060">
    <property type="entry name" value="Phe-tRNA-ligase_IIc_bsu"/>
</dbReference>
<dbReference type="EC" id="6.1.1.20" evidence="15"/>
<dbReference type="NCBIfam" id="TIGR00472">
    <property type="entry name" value="pheT_bact"/>
    <property type="match status" value="1"/>
</dbReference>
<dbReference type="Gene3D" id="3.50.40.10">
    <property type="entry name" value="Phenylalanyl-trna Synthetase, Chain B, domain 3"/>
    <property type="match status" value="1"/>
</dbReference>
<comment type="cofactor">
    <cofactor evidence="15">
        <name>Mg(2+)</name>
        <dbReference type="ChEBI" id="CHEBI:18420"/>
    </cofactor>
    <text evidence="15">Binds 2 magnesium ions per tetramer.</text>
</comment>
<proteinExistence type="inferred from homology"/>
<dbReference type="PROSITE" id="PS50886">
    <property type="entry name" value="TRBD"/>
    <property type="match status" value="1"/>
</dbReference>
<evidence type="ECO:0000256" key="14">
    <source>
        <dbReference type="ARBA" id="ARBA00049255"/>
    </source>
</evidence>
<evidence type="ECO:0000256" key="8">
    <source>
        <dbReference type="ARBA" id="ARBA00022741"/>
    </source>
</evidence>
<evidence type="ECO:0000256" key="10">
    <source>
        <dbReference type="ARBA" id="ARBA00022842"/>
    </source>
</evidence>
<dbReference type="PROSITE" id="PS51483">
    <property type="entry name" value="B5"/>
    <property type="match status" value="1"/>
</dbReference>
<dbReference type="FunFam" id="3.50.40.10:FF:000001">
    <property type="entry name" value="Phenylalanine--tRNA ligase beta subunit"/>
    <property type="match status" value="1"/>
</dbReference>
<dbReference type="CDD" id="cd02796">
    <property type="entry name" value="tRNA_bind_bactPheRS"/>
    <property type="match status" value="1"/>
</dbReference>
<dbReference type="Pfam" id="PF03483">
    <property type="entry name" value="B3_4"/>
    <property type="match status" value="1"/>
</dbReference>
<evidence type="ECO:0000256" key="12">
    <source>
        <dbReference type="ARBA" id="ARBA00022917"/>
    </source>
</evidence>
<dbReference type="SUPFAM" id="SSF50249">
    <property type="entry name" value="Nucleic acid-binding proteins"/>
    <property type="match status" value="1"/>
</dbReference>
<comment type="subcellular location">
    <subcellularLocation>
        <location evidence="1 15">Cytoplasm</location>
    </subcellularLocation>
</comment>
<dbReference type="Gene3D" id="3.30.930.10">
    <property type="entry name" value="Bira Bifunctional Protein, Domain 2"/>
    <property type="match status" value="1"/>
</dbReference>
<evidence type="ECO:0000259" key="19">
    <source>
        <dbReference type="PROSITE" id="PS51483"/>
    </source>
</evidence>
<dbReference type="InterPro" id="IPR033714">
    <property type="entry name" value="tRNA_bind_bactPheRS"/>
</dbReference>
<dbReference type="Gene3D" id="3.30.56.10">
    <property type="match status" value="2"/>
</dbReference>
<evidence type="ECO:0000259" key="17">
    <source>
        <dbReference type="PROSITE" id="PS50886"/>
    </source>
</evidence>
<name>A0A354M5W9_9BACT</name>
<accession>A0A354M5W9</accession>
<comment type="subunit">
    <text evidence="3 15">Tetramer of two alpha and two beta subunits.</text>
</comment>
<dbReference type="FunFam" id="2.40.50.140:FF:000045">
    <property type="entry name" value="Phenylalanine--tRNA ligase beta subunit"/>
    <property type="match status" value="1"/>
</dbReference>
<keyword evidence="10 15" id="KW-0460">Magnesium</keyword>
<dbReference type="SMART" id="SM00874">
    <property type="entry name" value="B5"/>
    <property type="match status" value="1"/>
</dbReference>
<evidence type="ECO:0000256" key="15">
    <source>
        <dbReference type="HAMAP-Rule" id="MF_00283"/>
    </source>
</evidence>
<keyword evidence="7 15" id="KW-0479">Metal-binding</keyword>
<gene>
    <name evidence="15" type="primary">pheT</name>
    <name evidence="20" type="ORF">DDY73_13005</name>
</gene>
<evidence type="ECO:0000256" key="13">
    <source>
        <dbReference type="ARBA" id="ARBA00023146"/>
    </source>
</evidence>
<dbReference type="Proteomes" id="UP000262954">
    <property type="component" value="Unassembled WGS sequence"/>
</dbReference>
<dbReference type="SUPFAM" id="SSF55681">
    <property type="entry name" value="Class II aaRS and biotin synthetases"/>
    <property type="match status" value="1"/>
</dbReference>
<comment type="caution">
    <text evidence="20">The sequence shown here is derived from an EMBL/GenBank/DDBJ whole genome shotgun (WGS) entry which is preliminary data.</text>
</comment>